<dbReference type="EMBL" id="JAQQFM010000005">
    <property type="protein sequence ID" value="MFL9925099.1"/>
    <property type="molecule type" value="Genomic_DNA"/>
</dbReference>
<keyword evidence="2" id="KW-1185">Reference proteome</keyword>
<gene>
    <name evidence="1" type="ORF">PQR62_12555</name>
</gene>
<accession>A0ABW9AA34</accession>
<reference evidence="1 2" key="1">
    <citation type="journal article" date="2024" name="Chem. Sci.">
        <title>Discovery of megapolipeptins by genome mining of a Burkholderiales bacteria collection.</title>
        <authorList>
            <person name="Paulo B.S."/>
            <person name="Recchia M.J.J."/>
            <person name="Lee S."/>
            <person name="Fergusson C.H."/>
            <person name="Romanowski S.B."/>
            <person name="Hernandez A."/>
            <person name="Krull N."/>
            <person name="Liu D.Y."/>
            <person name="Cavanagh H."/>
            <person name="Bos A."/>
            <person name="Gray C.A."/>
            <person name="Murphy B.T."/>
            <person name="Linington R.G."/>
            <person name="Eustaquio A.S."/>
        </authorList>
    </citation>
    <scope>NUCLEOTIDE SEQUENCE [LARGE SCALE GENOMIC DNA]</scope>
    <source>
        <strain evidence="1 2">RL21-008-BIB-A</strain>
    </source>
</reference>
<evidence type="ECO:0000313" key="2">
    <source>
        <dbReference type="Proteomes" id="UP001629246"/>
    </source>
</evidence>
<organism evidence="1 2">
    <name type="scientific">Herbaspirillum lusitanum</name>
    <dbReference type="NCBI Taxonomy" id="213312"/>
    <lineage>
        <taxon>Bacteria</taxon>
        <taxon>Pseudomonadati</taxon>
        <taxon>Pseudomonadota</taxon>
        <taxon>Betaproteobacteria</taxon>
        <taxon>Burkholderiales</taxon>
        <taxon>Oxalobacteraceae</taxon>
        <taxon>Herbaspirillum</taxon>
    </lineage>
</organism>
<protein>
    <submittedName>
        <fullName evidence="1">Uncharacterized protein</fullName>
    </submittedName>
</protein>
<sequence length="61" mass="6361">MQHRSAGLISAAPMDDLNIGADTGEAGSGKSRDQDFIIFSGLIIIDTACIFGTARTVPHCP</sequence>
<evidence type="ECO:0000313" key="1">
    <source>
        <dbReference type="EMBL" id="MFL9925099.1"/>
    </source>
</evidence>
<proteinExistence type="predicted"/>
<dbReference type="Proteomes" id="UP001629246">
    <property type="component" value="Unassembled WGS sequence"/>
</dbReference>
<name>A0ABW9AA34_9BURK</name>
<dbReference type="RefSeq" id="WP_408158286.1">
    <property type="nucleotide sequence ID" value="NZ_JAQQFM010000005.1"/>
</dbReference>
<comment type="caution">
    <text evidence="1">The sequence shown here is derived from an EMBL/GenBank/DDBJ whole genome shotgun (WGS) entry which is preliminary data.</text>
</comment>